<dbReference type="OMA" id="RIVIFEV"/>
<dbReference type="PANTHER" id="PTHR12117">
    <property type="entry name" value="HISTONE ACETYLTRANSFERASE COMPLEX"/>
    <property type="match status" value="1"/>
</dbReference>
<dbReference type="GO" id="GO:0031543">
    <property type="term" value="F:peptidyl-proline dioxygenase activity"/>
    <property type="evidence" value="ECO:0007669"/>
    <property type="project" value="TreeGrafter"/>
</dbReference>
<gene>
    <name evidence="2" type="ORF">VCUG_00626</name>
</gene>
<dbReference type="GeneID" id="19878511"/>
<reference evidence="3" key="1">
    <citation type="submission" date="2011-03" db="EMBL/GenBank/DDBJ databases">
        <title>The genome sequence of Vavraia culicis strain floridensis.</title>
        <authorList>
            <consortium name="The Broad Institute Genome Sequencing Platform"/>
            <person name="Cuomo C."/>
            <person name="Becnel J."/>
            <person name="Sanscrainte N."/>
            <person name="Young S.K."/>
            <person name="Zeng Q."/>
            <person name="Gargeya S."/>
            <person name="Fitzgerald M."/>
            <person name="Haas B."/>
            <person name="Abouelleil A."/>
            <person name="Alvarado L."/>
            <person name="Arachchi H.M."/>
            <person name="Berlin A."/>
            <person name="Chapman S.B."/>
            <person name="Gearin G."/>
            <person name="Goldberg J."/>
            <person name="Griggs A."/>
            <person name="Gujja S."/>
            <person name="Hansen M."/>
            <person name="Heiman D."/>
            <person name="Howarth C."/>
            <person name="Larimer J."/>
            <person name="Lui A."/>
            <person name="MacDonald P.J.P."/>
            <person name="McCowen C."/>
            <person name="Montmayeur A."/>
            <person name="Murphy C."/>
            <person name="Neiman D."/>
            <person name="Pearson M."/>
            <person name="Priest M."/>
            <person name="Roberts A."/>
            <person name="Saif S."/>
            <person name="Shea T."/>
            <person name="Sisk P."/>
            <person name="Stolte C."/>
            <person name="Sykes S."/>
            <person name="Wortman J."/>
            <person name="Nusbaum C."/>
            <person name="Birren B."/>
        </authorList>
    </citation>
    <scope>NUCLEOTIDE SEQUENCE [LARGE SCALE GENOMIC DNA]</scope>
    <source>
        <strain evidence="3">floridensis</strain>
    </source>
</reference>
<dbReference type="PANTHER" id="PTHR12117:SF0">
    <property type="entry name" value="PROLYL 3-HYDROXYLASE OGFOD1"/>
    <property type="match status" value="1"/>
</dbReference>
<name>L2GW73_VAVCU</name>
<dbReference type="OrthoDB" id="430522at2759"/>
<organism evidence="2 3">
    <name type="scientific">Vavraia culicis (isolate floridensis)</name>
    <name type="common">Microsporidian parasite</name>
    <dbReference type="NCBI Taxonomy" id="948595"/>
    <lineage>
        <taxon>Eukaryota</taxon>
        <taxon>Fungi</taxon>
        <taxon>Fungi incertae sedis</taxon>
        <taxon>Microsporidia</taxon>
        <taxon>Pleistophoridae</taxon>
        <taxon>Vavraia</taxon>
    </lineage>
</organism>
<dbReference type="EMBL" id="GL877410">
    <property type="protein sequence ID" value="ELA47906.1"/>
    <property type="molecule type" value="Genomic_DNA"/>
</dbReference>
<keyword evidence="3" id="KW-1185">Reference proteome</keyword>
<protein>
    <recommendedName>
        <fullName evidence="1">Prolyl 4-hydroxylase alpha subunit Fe(2+) 2OG dioxygenase domain-containing protein</fullName>
    </recommendedName>
</protein>
<evidence type="ECO:0000313" key="2">
    <source>
        <dbReference type="EMBL" id="ELA47906.1"/>
    </source>
</evidence>
<dbReference type="VEuPathDB" id="MicrosporidiaDB:VCUG_00626"/>
<sequence length="361" mass="43075">MRISDFPYRHIVIDNFLTEEEFVTIEKVYRNIKFYEKHTDLYHFFQSNELVELESLKFFKSKIYEAMRPLEESDGSKTDVNYETVANENALNVVSNENKHWFNVFASYYDVGHYLLCHDDLIEHRKYAFSYYLNDFLSGELILFNEDANVEVERIEVKRNRIVIFEVSEKSFHEVNLCAQPGRKAFTGWYNTDIKTERRSKKFETKKNTAVLEYVDICDEIAGDCMLMEVGEYDFEWKSKELIGPFTEQRVYLLDVQEILVPVISNLKFVECDFYEFEANNYILMKEREQGEYYDMFIMRCIDEEIQGKNFITYIDTNGAIAFSLKFENESLYLVKRNGLSFFVPRTDCSFYLAHFVFIIH</sequence>
<dbReference type="Gene3D" id="2.60.120.620">
    <property type="entry name" value="q2cbj1_9rhob like domain"/>
    <property type="match status" value="1"/>
</dbReference>
<evidence type="ECO:0000313" key="3">
    <source>
        <dbReference type="Proteomes" id="UP000011081"/>
    </source>
</evidence>
<dbReference type="GO" id="GO:0006449">
    <property type="term" value="P:regulation of translational termination"/>
    <property type="evidence" value="ECO:0007669"/>
    <property type="project" value="TreeGrafter"/>
</dbReference>
<dbReference type="InterPro" id="IPR044862">
    <property type="entry name" value="Pro_4_hyd_alph_FE2OG_OXY"/>
</dbReference>
<dbReference type="HOGENOM" id="CLU_816288_0_0_1"/>
<proteinExistence type="predicted"/>
<feature type="domain" description="Prolyl 4-hydroxylase alpha subunit Fe(2+) 2OG dioxygenase" evidence="1">
    <location>
        <begin position="107"/>
        <end position="190"/>
    </location>
</feature>
<accession>L2GW73</accession>
<dbReference type="GO" id="GO:0005737">
    <property type="term" value="C:cytoplasm"/>
    <property type="evidence" value="ECO:0007669"/>
    <property type="project" value="TreeGrafter"/>
</dbReference>
<dbReference type="InterPro" id="IPR051842">
    <property type="entry name" value="uS12_prolyl_hydroxylase"/>
</dbReference>
<dbReference type="RefSeq" id="XP_008073647.1">
    <property type="nucleotide sequence ID" value="XM_008075456.1"/>
</dbReference>
<dbReference type="STRING" id="948595.L2GW73"/>
<dbReference type="InParanoid" id="L2GW73"/>
<dbReference type="AlphaFoldDB" id="L2GW73"/>
<dbReference type="Pfam" id="PF13640">
    <property type="entry name" value="2OG-FeII_Oxy_3"/>
    <property type="match status" value="1"/>
</dbReference>
<dbReference type="Proteomes" id="UP000011081">
    <property type="component" value="Unassembled WGS sequence"/>
</dbReference>
<evidence type="ECO:0000259" key="1">
    <source>
        <dbReference type="Pfam" id="PF13640"/>
    </source>
</evidence>